<evidence type="ECO:0000256" key="7">
    <source>
        <dbReference type="ARBA" id="ARBA00022840"/>
    </source>
</evidence>
<dbReference type="EC" id="2.7.1.148" evidence="2 9"/>
<dbReference type="AlphaFoldDB" id="A0A1J1DVC8"/>
<dbReference type="HAMAP" id="MF_00061">
    <property type="entry name" value="IspE"/>
    <property type="match status" value="1"/>
</dbReference>
<feature type="active site" evidence="9">
    <location>
        <position position="17"/>
    </location>
</feature>
<comment type="function">
    <text evidence="9">Catalyzes the phosphorylation of the position 2 hydroxy group of 4-diphosphocytidyl-2C-methyl-D-erythritol.</text>
</comment>
<evidence type="ECO:0000256" key="3">
    <source>
        <dbReference type="ARBA" id="ARBA00017473"/>
    </source>
</evidence>
<dbReference type="InterPro" id="IPR013750">
    <property type="entry name" value="GHMP_kinase_C_dom"/>
</dbReference>
<feature type="domain" description="GHMP kinase C-terminal" evidence="11">
    <location>
        <begin position="231"/>
        <end position="284"/>
    </location>
</feature>
<comment type="catalytic activity">
    <reaction evidence="9">
        <text>4-CDP-2-C-methyl-D-erythritol + ATP = 4-CDP-2-C-methyl-D-erythritol 2-phosphate + ADP + H(+)</text>
        <dbReference type="Rhea" id="RHEA:18437"/>
        <dbReference type="ChEBI" id="CHEBI:15378"/>
        <dbReference type="ChEBI" id="CHEBI:30616"/>
        <dbReference type="ChEBI" id="CHEBI:57823"/>
        <dbReference type="ChEBI" id="CHEBI:57919"/>
        <dbReference type="ChEBI" id="CHEBI:456216"/>
        <dbReference type="EC" id="2.7.1.148"/>
    </reaction>
</comment>
<evidence type="ECO:0000256" key="6">
    <source>
        <dbReference type="ARBA" id="ARBA00022777"/>
    </source>
</evidence>
<dbReference type="PANTHER" id="PTHR43527">
    <property type="entry name" value="4-DIPHOSPHOCYTIDYL-2-C-METHYL-D-ERYTHRITOL KINASE, CHLOROPLASTIC"/>
    <property type="match status" value="1"/>
</dbReference>
<evidence type="ECO:0000259" key="10">
    <source>
        <dbReference type="Pfam" id="PF00288"/>
    </source>
</evidence>
<dbReference type="InterPro" id="IPR006204">
    <property type="entry name" value="GHMP_kinase_N_dom"/>
</dbReference>
<name>A0A1J1DVC8_9BACT</name>
<sequence>MRRKNTPNSIRITCGCKVNLGLRVTGVRADGYHELDSIFYSLPYPCDDLIIRHTRHTGVIVRCNTPSIDPNDNTLTKAWAAFAQASGDLPGIEIELRKRIPQGAGLGGGSSDAAALLRWLNSTCAFPFDKKTLRNMALSVGADTPFFLQNTMCRVHGIGEKLSPLNDTFSGFYLVLVCPDIHISTLWAYARYDALARTANYLVQQKNLTNRQAKDNKKFSFKKTSIEAFCNDLEAAVFPGYPQLAAIKADLLLLGADAACMSGSGSSLVGLFSRAGAAIAKNAAEALRTRQQRVFLLPL</sequence>
<dbReference type="GO" id="GO:0050515">
    <property type="term" value="F:4-(cytidine 5'-diphospho)-2-C-methyl-D-erythritol kinase activity"/>
    <property type="evidence" value="ECO:0007669"/>
    <property type="project" value="UniProtKB-UniRule"/>
</dbReference>
<dbReference type="NCBIfam" id="TIGR00154">
    <property type="entry name" value="ispE"/>
    <property type="match status" value="1"/>
</dbReference>
<dbReference type="GO" id="GO:0005524">
    <property type="term" value="F:ATP binding"/>
    <property type="evidence" value="ECO:0007669"/>
    <property type="project" value="UniProtKB-UniRule"/>
</dbReference>
<dbReference type="UniPathway" id="UPA00056">
    <property type="reaction ID" value="UER00094"/>
</dbReference>
<organism evidence="12 13">
    <name type="scientific">Candidatus Desulfovibrio trichonymphae</name>
    <dbReference type="NCBI Taxonomy" id="1725232"/>
    <lineage>
        <taxon>Bacteria</taxon>
        <taxon>Pseudomonadati</taxon>
        <taxon>Thermodesulfobacteriota</taxon>
        <taxon>Desulfovibrionia</taxon>
        <taxon>Desulfovibrionales</taxon>
        <taxon>Desulfovibrionaceae</taxon>
        <taxon>Desulfovibrio</taxon>
    </lineage>
</organism>
<dbReference type="InterPro" id="IPR004424">
    <property type="entry name" value="IspE"/>
</dbReference>
<protein>
    <recommendedName>
        <fullName evidence="3 9">4-diphosphocytidyl-2-C-methyl-D-erythritol kinase</fullName>
        <shortName evidence="9">CMK</shortName>
        <ecNumber evidence="2 9">2.7.1.148</ecNumber>
    </recommendedName>
    <alternativeName>
        <fullName evidence="8 9">4-(cytidine-5'-diphospho)-2-C-methyl-D-erythritol kinase</fullName>
    </alternativeName>
</protein>
<dbReference type="OrthoDB" id="9809438at2"/>
<evidence type="ECO:0000256" key="5">
    <source>
        <dbReference type="ARBA" id="ARBA00022741"/>
    </source>
</evidence>
<dbReference type="InterPro" id="IPR036554">
    <property type="entry name" value="GHMP_kinase_C_sf"/>
</dbReference>
<dbReference type="Gene3D" id="3.30.230.10">
    <property type="match status" value="1"/>
</dbReference>
<dbReference type="Pfam" id="PF08544">
    <property type="entry name" value="GHMP_kinases_C"/>
    <property type="match status" value="1"/>
</dbReference>
<gene>
    <name evidence="9 12" type="primary">ispE</name>
    <name evidence="12" type="ORF">RSDT_0308</name>
</gene>
<dbReference type="Proteomes" id="UP000242645">
    <property type="component" value="Chromosome"/>
</dbReference>
<comment type="pathway">
    <text evidence="9">Isoprenoid biosynthesis; isopentenyl diphosphate biosynthesis via DXP pathway; isopentenyl diphosphate from 1-deoxy-D-xylulose 5-phosphate: step 3/6.</text>
</comment>
<dbReference type="SUPFAM" id="SSF55060">
    <property type="entry name" value="GHMP Kinase, C-terminal domain"/>
    <property type="match status" value="1"/>
</dbReference>
<keyword evidence="4 9" id="KW-0808">Transferase</keyword>
<feature type="domain" description="GHMP kinase N-terminal" evidence="10">
    <location>
        <begin position="73"/>
        <end position="148"/>
    </location>
</feature>
<keyword evidence="13" id="KW-1185">Reference proteome</keyword>
<dbReference type="RefSeq" id="WP_096399350.1">
    <property type="nucleotide sequence ID" value="NZ_AP017368.1"/>
</dbReference>
<evidence type="ECO:0000313" key="12">
    <source>
        <dbReference type="EMBL" id="BAV91820.1"/>
    </source>
</evidence>
<accession>A0A1J1DVC8</accession>
<dbReference type="Pfam" id="PF00288">
    <property type="entry name" value="GHMP_kinases_N"/>
    <property type="match status" value="1"/>
</dbReference>
<evidence type="ECO:0000256" key="9">
    <source>
        <dbReference type="HAMAP-Rule" id="MF_00061"/>
    </source>
</evidence>
<dbReference type="GO" id="GO:0016114">
    <property type="term" value="P:terpenoid biosynthetic process"/>
    <property type="evidence" value="ECO:0007669"/>
    <property type="project" value="UniProtKB-UniRule"/>
</dbReference>
<dbReference type="Gene3D" id="3.30.70.890">
    <property type="entry name" value="GHMP kinase, C-terminal domain"/>
    <property type="match status" value="1"/>
</dbReference>
<dbReference type="EMBL" id="AP017368">
    <property type="protein sequence ID" value="BAV91820.1"/>
    <property type="molecule type" value="Genomic_DNA"/>
</dbReference>
<dbReference type="SUPFAM" id="SSF54211">
    <property type="entry name" value="Ribosomal protein S5 domain 2-like"/>
    <property type="match status" value="1"/>
</dbReference>
<evidence type="ECO:0000256" key="4">
    <source>
        <dbReference type="ARBA" id="ARBA00022679"/>
    </source>
</evidence>
<evidence type="ECO:0000256" key="2">
    <source>
        <dbReference type="ARBA" id="ARBA00012052"/>
    </source>
</evidence>
<evidence type="ECO:0000256" key="8">
    <source>
        <dbReference type="ARBA" id="ARBA00032554"/>
    </source>
</evidence>
<keyword evidence="6 9" id="KW-0418">Kinase</keyword>
<proteinExistence type="inferred from homology"/>
<comment type="similarity">
    <text evidence="1 9">Belongs to the GHMP kinase family. IspE subfamily.</text>
</comment>
<dbReference type="InterPro" id="IPR014721">
    <property type="entry name" value="Ribsml_uS5_D2-typ_fold_subgr"/>
</dbReference>
<evidence type="ECO:0000313" key="13">
    <source>
        <dbReference type="Proteomes" id="UP000242645"/>
    </source>
</evidence>
<evidence type="ECO:0000259" key="11">
    <source>
        <dbReference type="Pfam" id="PF08544"/>
    </source>
</evidence>
<evidence type="ECO:0000256" key="1">
    <source>
        <dbReference type="ARBA" id="ARBA00009684"/>
    </source>
</evidence>
<dbReference type="PANTHER" id="PTHR43527:SF2">
    <property type="entry name" value="4-DIPHOSPHOCYTIDYL-2-C-METHYL-D-ERYTHRITOL KINASE, CHLOROPLASTIC"/>
    <property type="match status" value="1"/>
</dbReference>
<keyword evidence="7 9" id="KW-0067">ATP-binding</keyword>
<dbReference type="InterPro" id="IPR020568">
    <property type="entry name" value="Ribosomal_Su5_D2-typ_SF"/>
</dbReference>
<feature type="binding site" evidence="9">
    <location>
        <begin position="101"/>
        <end position="111"/>
    </location>
    <ligand>
        <name>ATP</name>
        <dbReference type="ChEBI" id="CHEBI:30616"/>
    </ligand>
</feature>
<keyword evidence="5 9" id="KW-0547">Nucleotide-binding</keyword>
<reference evidence="12 13" key="1">
    <citation type="journal article" date="2017" name="ISME J.">
        <title>Genome of 'Ca. Desulfovibrio trichonymphae', an H2-oxidizing bacterium in a tripartite symbiotic system within a protist cell in the termite gut.</title>
        <authorList>
            <person name="Kuwahara H."/>
            <person name="Yuki M."/>
            <person name="Izawa K."/>
            <person name="Ohkuma M."/>
            <person name="Hongoh Y."/>
        </authorList>
    </citation>
    <scope>NUCLEOTIDE SEQUENCE [LARGE SCALE GENOMIC DNA]</scope>
    <source>
        <strain evidence="12 13">Rs-N31</strain>
    </source>
</reference>
<feature type="active site" evidence="9">
    <location>
        <position position="143"/>
    </location>
</feature>
<dbReference type="PIRSF" id="PIRSF010376">
    <property type="entry name" value="IspE"/>
    <property type="match status" value="1"/>
</dbReference>
<dbReference type="KEGG" id="dtr:RSDT_0308"/>
<dbReference type="GO" id="GO:0019288">
    <property type="term" value="P:isopentenyl diphosphate biosynthetic process, methylerythritol 4-phosphate pathway"/>
    <property type="evidence" value="ECO:0007669"/>
    <property type="project" value="UniProtKB-UniRule"/>
</dbReference>
<keyword evidence="9" id="KW-0414">Isoprene biosynthesis</keyword>